<proteinExistence type="predicted"/>
<feature type="signal peptide" evidence="1">
    <location>
        <begin position="1"/>
        <end position="17"/>
    </location>
</feature>
<dbReference type="eggNOG" id="ENOG502T2RY">
    <property type="taxonomic scope" value="Eukaryota"/>
</dbReference>
<dbReference type="OMA" id="GQIPDWY"/>
<sequence length="158" mass="16068">MQFKLFSILALATFVVADEAVEKKRDIGDDLEGIASSIKGSFNNLITAIGNIPPNVASVLATAVPPPTGTNFQSYINSIVSDVNDGTPPAWYTSLPADAKSFLSSKASELATVIPTAAPTVVSTQTTSGNYAPAARPTGAIMGSLVGAAGVLGLAVML</sequence>
<evidence type="ECO:0000313" key="3">
    <source>
        <dbReference type="Proteomes" id="UP000002624"/>
    </source>
</evidence>
<gene>
    <name evidence="2" type="ORF">HCDG_06116</name>
</gene>
<evidence type="ECO:0000313" key="2">
    <source>
        <dbReference type="EMBL" id="EER39894.1"/>
    </source>
</evidence>
<dbReference type="VEuPathDB" id="FungiDB:HCDG_06116"/>
<organism evidence="2 3">
    <name type="scientific">Ajellomyces capsulatus (strain H143)</name>
    <name type="common">Darling's disease fungus</name>
    <name type="synonym">Histoplasma capsulatum</name>
    <dbReference type="NCBI Taxonomy" id="544712"/>
    <lineage>
        <taxon>Eukaryota</taxon>
        <taxon>Fungi</taxon>
        <taxon>Dikarya</taxon>
        <taxon>Ascomycota</taxon>
        <taxon>Pezizomycotina</taxon>
        <taxon>Eurotiomycetes</taxon>
        <taxon>Eurotiomycetidae</taxon>
        <taxon>Onygenales</taxon>
        <taxon>Ajellomycetaceae</taxon>
        <taxon>Histoplasma</taxon>
    </lineage>
</organism>
<evidence type="ECO:0000256" key="1">
    <source>
        <dbReference type="SAM" id="SignalP"/>
    </source>
</evidence>
<reference evidence="3" key="1">
    <citation type="submission" date="2009-05" db="EMBL/GenBank/DDBJ databases">
        <title>The genome sequence of Ajellomyces capsulatus strain H143.</title>
        <authorList>
            <person name="Champion M."/>
            <person name="Cuomo C.A."/>
            <person name="Ma L.-J."/>
            <person name="Henn M.R."/>
            <person name="Sil A."/>
            <person name="Goldman B."/>
            <person name="Young S.K."/>
            <person name="Kodira C.D."/>
            <person name="Zeng Q."/>
            <person name="Koehrsen M."/>
            <person name="Alvarado L."/>
            <person name="Berlin A.M."/>
            <person name="Borenstein D."/>
            <person name="Chen Z."/>
            <person name="Engels R."/>
            <person name="Freedman E."/>
            <person name="Gellesch M."/>
            <person name="Goldberg J."/>
            <person name="Griggs A."/>
            <person name="Gujja S."/>
            <person name="Heiman D.I."/>
            <person name="Hepburn T.A."/>
            <person name="Howarth C."/>
            <person name="Jen D."/>
            <person name="Larson L."/>
            <person name="Lewis B."/>
            <person name="Mehta T."/>
            <person name="Park D."/>
            <person name="Pearson M."/>
            <person name="Roberts A."/>
            <person name="Saif S."/>
            <person name="Shea T.D."/>
            <person name="Shenoy N."/>
            <person name="Sisk P."/>
            <person name="Stolte C."/>
            <person name="Sykes S."/>
            <person name="Walk T."/>
            <person name="White J."/>
            <person name="Yandava C."/>
            <person name="Klein B."/>
            <person name="McEwen J.G."/>
            <person name="Puccia R."/>
            <person name="Goldman G.H."/>
            <person name="Felipe M.S."/>
            <person name="Nino-Vega G."/>
            <person name="San-Blas G."/>
            <person name="Taylor J.W."/>
            <person name="Mendoza L."/>
            <person name="Galagan J.E."/>
            <person name="Nusbaum C."/>
            <person name="Birren B.W."/>
        </authorList>
    </citation>
    <scope>NUCLEOTIDE SEQUENCE [LARGE SCALE GENOMIC DNA]</scope>
    <source>
        <strain evidence="3">H143</strain>
    </source>
</reference>
<name>C6HJ82_AJECH</name>
<feature type="chain" id="PRO_5002965432" evidence="1">
    <location>
        <begin position="18"/>
        <end position="158"/>
    </location>
</feature>
<dbReference type="Proteomes" id="UP000002624">
    <property type="component" value="Unassembled WGS sequence"/>
</dbReference>
<dbReference type="OrthoDB" id="5419608at2759"/>
<protein>
    <submittedName>
        <fullName evidence="2">Uncharacterized protein</fullName>
    </submittedName>
</protein>
<keyword evidence="1" id="KW-0732">Signal</keyword>
<accession>C6HJ82</accession>
<dbReference type="EMBL" id="GG692428">
    <property type="protein sequence ID" value="EER39894.1"/>
    <property type="molecule type" value="Genomic_DNA"/>
</dbReference>
<dbReference type="HOGENOM" id="CLU_094265_2_0_1"/>
<dbReference type="AlphaFoldDB" id="C6HJ82"/>